<dbReference type="InterPro" id="IPR013083">
    <property type="entry name" value="Znf_RING/FYVE/PHD"/>
</dbReference>
<keyword evidence="4" id="KW-1185">Reference proteome</keyword>
<reference evidence="4" key="2">
    <citation type="journal article" date="2017" name="Nat. Plants">
        <title>The Aegilops tauschii genome reveals multiple impacts of transposons.</title>
        <authorList>
            <person name="Zhao G."/>
            <person name="Zou C."/>
            <person name="Li K."/>
            <person name="Wang K."/>
            <person name="Li T."/>
            <person name="Gao L."/>
            <person name="Zhang X."/>
            <person name="Wang H."/>
            <person name="Yang Z."/>
            <person name="Liu X."/>
            <person name="Jiang W."/>
            <person name="Mao L."/>
            <person name="Kong X."/>
            <person name="Jiao Y."/>
            <person name="Jia J."/>
        </authorList>
    </citation>
    <scope>NUCLEOTIDE SEQUENCE [LARGE SCALE GENOMIC DNA]</scope>
    <source>
        <strain evidence="4">cv. AL8/78</strain>
    </source>
</reference>
<protein>
    <recommendedName>
        <fullName evidence="2">RING-type domain-containing protein</fullName>
    </recommendedName>
</protein>
<organism evidence="3 4">
    <name type="scientific">Aegilops tauschii subsp. strangulata</name>
    <name type="common">Goatgrass</name>
    <dbReference type="NCBI Taxonomy" id="200361"/>
    <lineage>
        <taxon>Eukaryota</taxon>
        <taxon>Viridiplantae</taxon>
        <taxon>Streptophyta</taxon>
        <taxon>Embryophyta</taxon>
        <taxon>Tracheophyta</taxon>
        <taxon>Spermatophyta</taxon>
        <taxon>Magnoliopsida</taxon>
        <taxon>Liliopsida</taxon>
        <taxon>Poales</taxon>
        <taxon>Poaceae</taxon>
        <taxon>BOP clade</taxon>
        <taxon>Pooideae</taxon>
        <taxon>Triticodae</taxon>
        <taxon>Triticeae</taxon>
        <taxon>Triticinae</taxon>
        <taxon>Aegilops</taxon>
    </lineage>
</organism>
<dbReference type="Gene3D" id="3.30.40.10">
    <property type="entry name" value="Zinc/RING finger domain, C3HC4 (zinc finger)"/>
    <property type="match status" value="1"/>
</dbReference>
<proteinExistence type="predicted"/>
<evidence type="ECO:0000313" key="4">
    <source>
        <dbReference type="Proteomes" id="UP000015105"/>
    </source>
</evidence>
<dbReference type="EnsemblPlants" id="AET2Gv20278500.11">
    <property type="protein sequence ID" value="AET2Gv20278500.11"/>
    <property type="gene ID" value="AET2Gv20278500"/>
</dbReference>
<reference evidence="3" key="3">
    <citation type="journal article" date="2017" name="Nature">
        <title>Genome sequence of the progenitor of the wheat D genome Aegilops tauschii.</title>
        <authorList>
            <person name="Luo M.C."/>
            <person name="Gu Y.Q."/>
            <person name="Puiu D."/>
            <person name="Wang H."/>
            <person name="Twardziok S.O."/>
            <person name="Deal K.R."/>
            <person name="Huo N."/>
            <person name="Zhu T."/>
            <person name="Wang L."/>
            <person name="Wang Y."/>
            <person name="McGuire P.E."/>
            <person name="Liu S."/>
            <person name="Long H."/>
            <person name="Ramasamy R.K."/>
            <person name="Rodriguez J.C."/>
            <person name="Van S.L."/>
            <person name="Yuan L."/>
            <person name="Wang Z."/>
            <person name="Xia Z."/>
            <person name="Xiao L."/>
            <person name="Anderson O.D."/>
            <person name="Ouyang S."/>
            <person name="Liang Y."/>
            <person name="Zimin A.V."/>
            <person name="Pertea G."/>
            <person name="Qi P."/>
            <person name="Bennetzen J.L."/>
            <person name="Dai X."/>
            <person name="Dawson M.W."/>
            <person name="Muller H.G."/>
            <person name="Kugler K."/>
            <person name="Rivarola-Duarte L."/>
            <person name="Spannagl M."/>
            <person name="Mayer K.F.X."/>
            <person name="Lu F.H."/>
            <person name="Bevan M.W."/>
            <person name="Leroy P."/>
            <person name="Li P."/>
            <person name="You F.M."/>
            <person name="Sun Q."/>
            <person name="Liu Z."/>
            <person name="Lyons E."/>
            <person name="Wicker T."/>
            <person name="Salzberg S.L."/>
            <person name="Devos K.M."/>
            <person name="Dvorak J."/>
        </authorList>
    </citation>
    <scope>NUCLEOTIDE SEQUENCE [LARGE SCALE GENOMIC DNA]</scope>
    <source>
        <strain evidence="3">cv. AL8/78</strain>
    </source>
</reference>
<dbReference type="PANTHER" id="PTHR47568">
    <property type="match status" value="1"/>
</dbReference>
<keyword evidence="1" id="KW-0479">Metal-binding</keyword>
<accession>A0A453AW35</accession>
<reference evidence="4" key="1">
    <citation type="journal article" date="2014" name="Science">
        <title>Ancient hybridizations among the ancestral genomes of bread wheat.</title>
        <authorList>
            <consortium name="International Wheat Genome Sequencing Consortium,"/>
            <person name="Marcussen T."/>
            <person name="Sandve S.R."/>
            <person name="Heier L."/>
            <person name="Spannagl M."/>
            <person name="Pfeifer M."/>
            <person name="Jakobsen K.S."/>
            <person name="Wulff B.B."/>
            <person name="Steuernagel B."/>
            <person name="Mayer K.F."/>
            <person name="Olsen O.A."/>
        </authorList>
    </citation>
    <scope>NUCLEOTIDE SEQUENCE [LARGE SCALE GENOMIC DNA]</scope>
    <source>
        <strain evidence="4">cv. AL8/78</strain>
    </source>
</reference>
<sequence length="123" mass="13984">HKLAIMHGTEYQDTLEAPNILLIWNFRTLVLCKLMYSFCTYRARAAAAQRQARDAEGGNGTSDGEPKKDQLVLEICVICLEQEYNAVFVPCGHMCCCMNCSSHVTNCPLCRRRIDQAVRTFRH</sequence>
<feature type="domain" description="RING-type" evidence="2">
    <location>
        <begin position="76"/>
        <end position="111"/>
    </location>
</feature>
<dbReference type="GO" id="GO:0004842">
    <property type="term" value="F:ubiquitin-protein transferase activity"/>
    <property type="evidence" value="ECO:0007669"/>
    <property type="project" value="InterPro"/>
</dbReference>
<dbReference type="GO" id="GO:0016567">
    <property type="term" value="P:protein ubiquitination"/>
    <property type="evidence" value="ECO:0007669"/>
    <property type="project" value="InterPro"/>
</dbReference>
<keyword evidence="1" id="KW-0863">Zinc-finger</keyword>
<reference evidence="3" key="4">
    <citation type="submission" date="2019-03" db="UniProtKB">
        <authorList>
            <consortium name="EnsemblPlants"/>
        </authorList>
    </citation>
    <scope>IDENTIFICATION</scope>
</reference>
<dbReference type="Proteomes" id="UP000015105">
    <property type="component" value="Chromosome 2D"/>
</dbReference>
<dbReference type="PROSITE" id="PS50089">
    <property type="entry name" value="ZF_RING_2"/>
    <property type="match status" value="1"/>
</dbReference>
<name>A0A453AW35_AEGTS</name>
<dbReference type="SUPFAM" id="SSF57850">
    <property type="entry name" value="RING/U-box"/>
    <property type="match status" value="1"/>
</dbReference>
<dbReference type="Gramene" id="AET2Gv20278500.11">
    <property type="protein sequence ID" value="AET2Gv20278500.11"/>
    <property type="gene ID" value="AET2Gv20278500"/>
</dbReference>
<dbReference type="Pfam" id="PF13920">
    <property type="entry name" value="zf-C3HC4_3"/>
    <property type="match status" value="1"/>
</dbReference>
<dbReference type="GO" id="GO:0008270">
    <property type="term" value="F:zinc ion binding"/>
    <property type="evidence" value="ECO:0007669"/>
    <property type="project" value="UniProtKB-KW"/>
</dbReference>
<dbReference type="PANTHER" id="PTHR47568:SF2">
    <property type="entry name" value="E3 UBIQUITIN-PROTEIN LIGASE SP1-RELATED"/>
    <property type="match status" value="1"/>
</dbReference>
<evidence type="ECO:0000256" key="1">
    <source>
        <dbReference type="PROSITE-ProRule" id="PRU00175"/>
    </source>
</evidence>
<evidence type="ECO:0000313" key="3">
    <source>
        <dbReference type="EnsemblPlants" id="AET2Gv20278500.11"/>
    </source>
</evidence>
<evidence type="ECO:0000259" key="2">
    <source>
        <dbReference type="PROSITE" id="PS50089"/>
    </source>
</evidence>
<keyword evidence="1" id="KW-0862">Zinc</keyword>
<dbReference type="InterPro" id="IPR044231">
    <property type="entry name" value="SP1/SPL1"/>
</dbReference>
<dbReference type="InterPro" id="IPR001841">
    <property type="entry name" value="Znf_RING"/>
</dbReference>
<dbReference type="AlphaFoldDB" id="A0A453AW35"/>
<reference evidence="3" key="5">
    <citation type="journal article" date="2021" name="G3 (Bethesda)">
        <title>Aegilops tauschii genome assembly Aet v5.0 features greater sequence contiguity and improved annotation.</title>
        <authorList>
            <person name="Wang L."/>
            <person name="Zhu T."/>
            <person name="Rodriguez J.C."/>
            <person name="Deal K.R."/>
            <person name="Dubcovsky J."/>
            <person name="McGuire P.E."/>
            <person name="Lux T."/>
            <person name="Spannagl M."/>
            <person name="Mayer K.F.X."/>
            <person name="Baldrich P."/>
            <person name="Meyers B.C."/>
            <person name="Huo N."/>
            <person name="Gu Y.Q."/>
            <person name="Zhou H."/>
            <person name="Devos K.M."/>
            <person name="Bennetzen J.L."/>
            <person name="Unver T."/>
            <person name="Budak H."/>
            <person name="Gulick P.J."/>
            <person name="Galiba G."/>
            <person name="Kalapos B."/>
            <person name="Nelson D.R."/>
            <person name="Li P."/>
            <person name="You F.M."/>
            <person name="Luo M.C."/>
            <person name="Dvorak J."/>
        </authorList>
    </citation>
    <scope>NUCLEOTIDE SEQUENCE [LARGE SCALE GENOMIC DNA]</scope>
    <source>
        <strain evidence="3">cv. AL8/78</strain>
    </source>
</reference>